<keyword evidence="3" id="KW-1185">Reference proteome</keyword>
<gene>
    <name evidence="2" type="ORF">QVD17_12424</name>
</gene>
<feature type="compositionally biased region" description="Basic residues" evidence="1">
    <location>
        <begin position="18"/>
        <end position="28"/>
    </location>
</feature>
<evidence type="ECO:0000256" key="1">
    <source>
        <dbReference type="SAM" id="MobiDB-lite"/>
    </source>
</evidence>
<evidence type="ECO:0000313" key="2">
    <source>
        <dbReference type="EMBL" id="KAK1430004.1"/>
    </source>
</evidence>
<comment type="caution">
    <text evidence="2">The sequence shown here is derived from an EMBL/GenBank/DDBJ whole genome shotgun (WGS) entry which is preliminary data.</text>
</comment>
<dbReference type="AlphaFoldDB" id="A0AAD8KUV1"/>
<evidence type="ECO:0000313" key="3">
    <source>
        <dbReference type="Proteomes" id="UP001229421"/>
    </source>
</evidence>
<proteinExistence type="predicted"/>
<name>A0AAD8KUV1_TARER</name>
<accession>A0AAD8KUV1</accession>
<dbReference type="PANTHER" id="PTHR34835:SF90">
    <property type="entry name" value="AMINOTRANSFERASE-LIKE PLANT MOBILE DOMAIN-CONTAINING PROTEIN"/>
    <property type="match status" value="1"/>
</dbReference>
<sequence>MEVKQVTDSAKAGSCNNKNKKSGGKGKFQKANVSNSRKEMPSLRTRSSPKALWEGIKVLSDDQRKAVKSMGFGRLLSFNVNGVPGGLAFYVVDKLDTKTMSIEIESGSVSITKERIHQLLGVPNGGDDFVAEGVVNATVSKMWRRVYGISEISPANIVNRLRTYTVADWLFRIDFVMLFITTMIDCQKNGKCKTSIMPVFTESRDISKLDWCSLIYSNIHECKDNWVKDDPDSYFTGPLTILMLMYVDATTCNDMQVDRRDYALAEWNMSKLRERQNIEFKNGGFGVVKKQDLFVAGEDIDEGEFVAEVNMTEQSPSKQELVSKLKGLISSIEKEKNEFEKMKLIAAGKYSDDQELMCLVKEYYRMVGMMLLPVSSLDPDRLGLEWVASRAL</sequence>
<dbReference type="Proteomes" id="UP001229421">
    <property type="component" value="Unassembled WGS sequence"/>
</dbReference>
<organism evidence="2 3">
    <name type="scientific">Tagetes erecta</name>
    <name type="common">African marigold</name>
    <dbReference type="NCBI Taxonomy" id="13708"/>
    <lineage>
        <taxon>Eukaryota</taxon>
        <taxon>Viridiplantae</taxon>
        <taxon>Streptophyta</taxon>
        <taxon>Embryophyta</taxon>
        <taxon>Tracheophyta</taxon>
        <taxon>Spermatophyta</taxon>
        <taxon>Magnoliopsida</taxon>
        <taxon>eudicotyledons</taxon>
        <taxon>Gunneridae</taxon>
        <taxon>Pentapetalae</taxon>
        <taxon>asterids</taxon>
        <taxon>campanulids</taxon>
        <taxon>Asterales</taxon>
        <taxon>Asteraceae</taxon>
        <taxon>Asteroideae</taxon>
        <taxon>Heliantheae alliance</taxon>
        <taxon>Tageteae</taxon>
        <taxon>Tagetes</taxon>
    </lineage>
</organism>
<protein>
    <submittedName>
        <fullName evidence="2">Uncharacterized protein</fullName>
    </submittedName>
</protein>
<feature type="region of interest" description="Disordered" evidence="1">
    <location>
        <begin position="1"/>
        <end position="46"/>
    </location>
</feature>
<dbReference type="PANTHER" id="PTHR34835">
    <property type="entry name" value="OS07G0283600 PROTEIN-RELATED"/>
    <property type="match status" value="1"/>
</dbReference>
<reference evidence="2" key="1">
    <citation type="journal article" date="2023" name="bioRxiv">
        <title>Improved chromosome-level genome assembly for marigold (Tagetes erecta).</title>
        <authorList>
            <person name="Jiang F."/>
            <person name="Yuan L."/>
            <person name="Wang S."/>
            <person name="Wang H."/>
            <person name="Xu D."/>
            <person name="Wang A."/>
            <person name="Fan W."/>
        </authorList>
    </citation>
    <scope>NUCLEOTIDE SEQUENCE</scope>
    <source>
        <strain evidence="2">WSJ</strain>
        <tissue evidence="2">Leaf</tissue>
    </source>
</reference>
<dbReference type="EMBL" id="JAUHHV010000003">
    <property type="protein sequence ID" value="KAK1430004.1"/>
    <property type="molecule type" value="Genomic_DNA"/>
</dbReference>